<feature type="signal peptide" evidence="1">
    <location>
        <begin position="1"/>
        <end position="16"/>
    </location>
</feature>
<protein>
    <submittedName>
        <fullName evidence="2">Uncharacterized protein</fullName>
    </submittedName>
</protein>
<keyword evidence="1" id="KW-0732">Signal</keyword>
<gene>
    <name evidence="2" type="ORF">G3256_17020</name>
</gene>
<feature type="chain" id="PRO_5032273675" evidence="1">
    <location>
        <begin position="17"/>
        <end position="202"/>
    </location>
</feature>
<proteinExistence type="predicted"/>
<dbReference type="EMBL" id="CP048788">
    <property type="protein sequence ID" value="QJF52753.1"/>
    <property type="molecule type" value="Genomic_DNA"/>
</dbReference>
<dbReference type="Proteomes" id="UP000503308">
    <property type="component" value="Chromosome"/>
</dbReference>
<keyword evidence="3" id="KW-1185">Reference proteome</keyword>
<dbReference type="RefSeq" id="WP_169641970.1">
    <property type="nucleotide sequence ID" value="NZ_CP048788.1"/>
</dbReference>
<name>A0A858SYM1_9RHOB</name>
<organism evidence="2 3">
    <name type="scientific">Roseobacter ponti</name>
    <dbReference type="NCBI Taxonomy" id="1891787"/>
    <lineage>
        <taxon>Bacteria</taxon>
        <taxon>Pseudomonadati</taxon>
        <taxon>Pseudomonadota</taxon>
        <taxon>Alphaproteobacteria</taxon>
        <taxon>Rhodobacterales</taxon>
        <taxon>Roseobacteraceae</taxon>
        <taxon>Roseobacter</taxon>
    </lineage>
</organism>
<dbReference type="KEGG" id="rpon:G3256_17020"/>
<evidence type="ECO:0000256" key="1">
    <source>
        <dbReference type="SAM" id="SignalP"/>
    </source>
</evidence>
<evidence type="ECO:0000313" key="3">
    <source>
        <dbReference type="Proteomes" id="UP000503308"/>
    </source>
</evidence>
<reference evidence="2 3" key="1">
    <citation type="submission" date="2020-02" db="EMBL/GenBank/DDBJ databases">
        <title>Genome sequence of Roseobacter ponti.</title>
        <authorList>
            <person name="Hollensteiner J."/>
            <person name="Schneider D."/>
            <person name="Poehlein A."/>
            <person name="Daniel R."/>
        </authorList>
    </citation>
    <scope>NUCLEOTIDE SEQUENCE [LARGE SCALE GENOMIC DNA]</scope>
    <source>
        <strain evidence="2 3">DSM 106830</strain>
    </source>
</reference>
<evidence type="ECO:0000313" key="2">
    <source>
        <dbReference type="EMBL" id="QJF52753.1"/>
    </source>
</evidence>
<sequence>MRLFILILCICLPGWAASEEHWVFGDWRVHVRDASGDHICTASTGGGGASWMFLRTRSGDTGPPWRYPVPVFGEYAGSGGALRIRAGDRVVFDFGRDGEARVRLKTGEQRGAGPFAEARPEAFDVPWMLGSMRAGDTLRVYRSAGGAVRREHLFTASLNGFTAAYEKMLEACGYRPAPGVPGVTREQARFSSTQKPAGRAPV</sequence>
<dbReference type="AlphaFoldDB" id="A0A858SYM1"/>
<accession>A0A858SYM1</accession>